<keyword evidence="1" id="KW-0175">Coiled coil</keyword>
<keyword evidence="3" id="KW-1185">Reference proteome</keyword>
<sequence>MAAARRLLFDHMSRPPVRRFVRAAAAAAGATPTPLDTAPTATLLQLYSNALHAAHDGQTAGLEKEVREGRRELAAAEQQLRELEGQHELEAAEVELRIGRMREMVHHKLMSDEATEQQTREAEAAMEAHLSQLHAYAAERADMMRHVQELRRLIRKKLRG</sequence>
<evidence type="ECO:0000256" key="1">
    <source>
        <dbReference type="SAM" id="Coils"/>
    </source>
</evidence>
<name>A0A0M9GAI2_LEPPY</name>
<dbReference type="Proteomes" id="UP000037923">
    <property type="component" value="Unassembled WGS sequence"/>
</dbReference>
<gene>
    <name evidence="2" type="ORF">ABB37_00325</name>
</gene>
<dbReference type="EMBL" id="LGTL01000001">
    <property type="protein sequence ID" value="KPA86056.1"/>
    <property type="molecule type" value="Genomic_DNA"/>
</dbReference>
<organism evidence="2 3">
    <name type="scientific">Leptomonas pyrrhocoris</name>
    <name type="common">Firebug parasite</name>
    <dbReference type="NCBI Taxonomy" id="157538"/>
    <lineage>
        <taxon>Eukaryota</taxon>
        <taxon>Discoba</taxon>
        <taxon>Euglenozoa</taxon>
        <taxon>Kinetoplastea</taxon>
        <taxon>Metakinetoplastina</taxon>
        <taxon>Trypanosomatida</taxon>
        <taxon>Trypanosomatidae</taxon>
        <taxon>Leishmaniinae</taxon>
        <taxon>Leptomonas</taxon>
    </lineage>
</organism>
<proteinExistence type="predicted"/>
<feature type="coiled-coil region" evidence="1">
    <location>
        <begin position="59"/>
        <end position="93"/>
    </location>
</feature>
<protein>
    <submittedName>
        <fullName evidence="2">Uncharacterized protein</fullName>
    </submittedName>
</protein>
<dbReference type="OrthoDB" id="10673814at2759"/>
<evidence type="ECO:0000313" key="2">
    <source>
        <dbReference type="EMBL" id="KPA86056.1"/>
    </source>
</evidence>
<evidence type="ECO:0000313" key="3">
    <source>
        <dbReference type="Proteomes" id="UP000037923"/>
    </source>
</evidence>
<dbReference type="GeneID" id="26900623"/>
<comment type="caution">
    <text evidence="2">The sequence shown here is derived from an EMBL/GenBank/DDBJ whole genome shotgun (WGS) entry which is preliminary data.</text>
</comment>
<dbReference type="VEuPathDB" id="TriTrypDB:LpyrH10_01_3250"/>
<dbReference type="AlphaFoldDB" id="A0A0M9GAI2"/>
<accession>A0A0M9GAI2</accession>
<dbReference type="RefSeq" id="XP_015664495.1">
    <property type="nucleotide sequence ID" value="XM_015796487.1"/>
</dbReference>
<reference evidence="2 3" key="1">
    <citation type="submission" date="2015-07" db="EMBL/GenBank/DDBJ databases">
        <title>High-quality genome of monoxenous trypanosomatid Leptomonas pyrrhocoris.</title>
        <authorList>
            <person name="Flegontov P."/>
            <person name="Butenko A."/>
            <person name="Firsov S."/>
            <person name="Vlcek C."/>
            <person name="Logacheva M.D."/>
            <person name="Field M."/>
            <person name="Filatov D."/>
            <person name="Flegontova O."/>
            <person name="Gerasimov E."/>
            <person name="Jackson A.P."/>
            <person name="Kelly S."/>
            <person name="Opperdoes F."/>
            <person name="O'Reilly A."/>
            <person name="Votypka J."/>
            <person name="Yurchenko V."/>
            <person name="Lukes J."/>
        </authorList>
    </citation>
    <scope>NUCLEOTIDE SEQUENCE [LARGE SCALE GENOMIC DNA]</scope>
    <source>
        <strain evidence="2">H10</strain>
    </source>
</reference>